<dbReference type="AlphaFoldDB" id="A0A0E0RJW5"/>
<keyword evidence="3" id="KW-1185">Reference proteome</keyword>
<name>A0A0E0RJW5_ORYRU</name>
<organism evidence="2 3">
    <name type="scientific">Oryza rufipogon</name>
    <name type="common">Brownbeard rice</name>
    <name type="synonym">Asian wild rice</name>
    <dbReference type="NCBI Taxonomy" id="4529"/>
    <lineage>
        <taxon>Eukaryota</taxon>
        <taxon>Viridiplantae</taxon>
        <taxon>Streptophyta</taxon>
        <taxon>Embryophyta</taxon>
        <taxon>Tracheophyta</taxon>
        <taxon>Spermatophyta</taxon>
        <taxon>Magnoliopsida</taxon>
        <taxon>Liliopsida</taxon>
        <taxon>Poales</taxon>
        <taxon>Poaceae</taxon>
        <taxon>BOP clade</taxon>
        <taxon>Oryzoideae</taxon>
        <taxon>Oryzeae</taxon>
        <taxon>Oryzinae</taxon>
        <taxon>Oryza</taxon>
    </lineage>
</organism>
<reference evidence="3" key="1">
    <citation type="submission" date="2013-06" db="EMBL/GenBank/DDBJ databases">
        <authorList>
            <person name="Zhao Q."/>
        </authorList>
    </citation>
    <scope>NUCLEOTIDE SEQUENCE</scope>
    <source>
        <strain evidence="3">cv. W1943</strain>
    </source>
</reference>
<dbReference type="EnsemblPlants" id="ORUFI12G20710.1">
    <property type="protein sequence ID" value="ORUFI12G20710.1"/>
    <property type="gene ID" value="ORUFI12G20710"/>
</dbReference>
<sequence length="133" mass="14483">MGVWGTGLDLVWRLSSPTWICSGGESPRPLLIPVPYCPLPSPSLSTPLHARSYGCVATAREERRRRLDGEEVQPLGWEERGWRGEWGLGRQVDKVKGNEGVMAEEVARSSGASTSRHGGRHNACETTVGDCSP</sequence>
<feature type="region of interest" description="Disordered" evidence="1">
    <location>
        <begin position="105"/>
        <end position="133"/>
    </location>
</feature>
<evidence type="ECO:0000256" key="1">
    <source>
        <dbReference type="SAM" id="MobiDB-lite"/>
    </source>
</evidence>
<dbReference type="Gramene" id="ORUFI12G20710.1">
    <property type="protein sequence ID" value="ORUFI12G20710.1"/>
    <property type="gene ID" value="ORUFI12G20710"/>
</dbReference>
<dbReference type="Proteomes" id="UP000008022">
    <property type="component" value="Unassembled WGS sequence"/>
</dbReference>
<reference evidence="2" key="2">
    <citation type="submission" date="2015-06" db="UniProtKB">
        <authorList>
            <consortium name="EnsemblPlants"/>
        </authorList>
    </citation>
    <scope>IDENTIFICATION</scope>
</reference>
<protein>
    <submittedName>
        <fullName evidence="2">Uncharacterized protein</fullName>
    </submittedName>
</protein>
<accession>A0A0E0RJW5</accession>
<evidence type="ECO:0000313" key="3">
    <source>
        <dbReference type="Proteomes" id="UP000008022"/>
    </source>
</evidence>
<evidence type="ECO:0000313" key="2">
    <source>
        <dbReference type="EnsemblPlants" id="ORUFI12G20710.1"/>
    </source>
</evidence>
<proteinExistence type="predicted"/>
<dbReference type="HOGENOM" id="CLU_1909956_0_0_1"/>